<keyword evidence="2" id="KW-1185">Reference proteome</keyword>
<proteinExistence type="predicted"/>
<protein>
    <submittedName>
        <fullName evidence="1">Uncharacterized protein</fullName>
    </submittedName>
</protein>
<sequence>MTAWRHHGQPNPDLSHDEFFIDILVDLPRTVKIGLPFYVVGRMISPRKRTFGPKFLENGIYHLKARVVLFKAKGVVLEGPEYVSQPLTERCCTKMHAYDLKYGEDFRIRRICRAKSMKYMAFRDLKRGNLKYRRSRNKDQEGKDEDQASQVVGIGDREYMALKLCFFEPGEWNIRFEITWGRRGHWFAAWFIRQITILADGQGQWLTEEEKEFVNDLVPDAFPPLEQDPVSVLAGQMLRDMPL</sequence>
<dbReference type="AlphaFoldDB" id="A0A439D0W2"/>
<dbReference type="EMBL" id="RYZI01000219">
    <property type="protein sequence ID" value="RWA08092.1"/>
    <property type="molecule type" value="Genomic_DNA"/>
</dbReference>
<gene>
    <name evidence="1" type="ORF">EKO27_g7005</name>
</gene>
<reference evidence="1 2" key="1">
    <citation type="submission" date="2018-12" db="EMBL/GenBank/DDBJ databases">
        <title>Draft genome sequence of Xylaria grammica IHI A82.</title>
        <authorList>
            <person name="Buettner E."/>
            <person name="Kellner H."/>
        </authorList>
    </citation>
    <scope>NUCLEOTIDE SEQUENCE [LARGE SCALE GENOMIC DNA]</scope>
    <source>
        <strain evidence="1 2">IHI A82</strain>
    </source>
</reference>
<organism evidence="1 2">
    <name type="scientific">Xylaria grammica</name>
    <dbReference type="NCBI Taxonomy" id="363999"/>
    <lineage>
        <taxon>Eukaryota</taxon>
        <taxon>Fungi</taxon>
        <taxon>Dikarya</taxon>
        <taxon>Ascomycota</taxon>
        <taxon>Pezizomycotina</taxon>
        <taxon>Sordariomycetes</taxon>
        <taxon>Xylariomycetidae</taxon>
        <taxon>Xylariales</taxon>
        <taxon>Xylariaceae</taxon>
        <taxon>Xylaria</taxon>
    </lineage>
</organism>
<evidence type="ECO:0000313" key="1">
    <source>
        <dbReference type="EMBL" id="RWA08092.1"/>
    </source>
</evidence>
<dbReference type="Proteomes" id="UP000286045">
    <property type="component" value="Unassembled WGS sequence"/>
</dbReference>
<evidence type="ECO:0000313" key="2">
    <source>
        <dbReference type="Proteomes" id="UP000286045"/>
    </source>
</evidence>
<comment type="caution">
    <text evidence="1">The sequence shown here is derived from an EMBL/GenBank/DDBJ whole genome shotgun (WGS) entry which is preliminary data.</text>
</comment>
<name>A0A439D0W2_9PEZI</name>
<accession>A0A439D0W2</accession>